<name>A0A397U4I4_9GLOM</name>
<proteinExistence type="predicted"/>
<dbReference type="Proteomes" id="UP000266673">
    <property type="component" value="Unassembled WGS sequence"/>
</dbReference>
<dbReference type="EMBL" id="QKWP01002265">
    <property type="protein sequence ID" value="RIB04048.1"/>
    <property type="molecule type" value="Genomic_DNA"/>
</dbReference>
<evidence type="ECO:0000256" key="2">
    <source>
        <dbReference type="SAM" id="SignalP"/>
    </source>
</evidence>
<accession>A0A397U4I4</accession>
<feature type="chain" id="PRO_5017463066" evidence="2">
    <location>
        <begin position="18"/>
        <end position="124"/>
    </location>
</feature>
<organism evidence="3 4">
    <name type="scientific">Gigaspora rosea</name>
    <dbReference type="NCBI Taxonomy" id="44941"/>
    <lineage>
        <taxon>Eukaryota</taxon>
        <taxon>Fungi</taxon>
        <taxon>Fungi incertae sedis</taxon>
        <taxon>Mucoromycota</taxon>
        <taxon>Glomeromycotina</taxon>
        <taxon>Glomeromycetes</taxon>
        <taxon>Diversisporales</taxon>
        <taxon>Gigasporaceae</taxon>
        <taxon>Gigaspora</taxon>
    </lineage>
</organism>
<evidence type="ECO:0000313" key="3">
    <source>
        <dbReference type="EMBL" id="RIB04048.1"/>
    </source>
</evidence>
<gene>
    <name evidence="3" type="ORF">C2G38_2121556</name>
</gene>
<dbReference type="AlphaFoldDB" id="A0A397U4I4"/>
<feature type="region of interest" description="Disordered" evidence="1">
    <location>
        <begin position="28"/>
        <end position="104"/>
    </location>
</feature>
<feature type="compositionally biased region" description="Polar residues" evidence="1">
    <location>
        <begin position="78"/>
        <end position="87"/>
    </location>
</feature>
<keyword evidence="2" id="KW-0732">Signal</keyword>
<feature type="signal peptide" evidence="2">
    <location>
        <begin position="1"/>
        <end position="17"/>
    </location>
</feature>
<feature type="compositionally biased region" description="Basic and acidic residues" evidence="1">
    <location>
        <begin position="88"/>
        <end position="104"/>
    </location>
</feature>
<reference evidence="3 4" key="1">
    <citation type="submission" date="2018-06" db="EMBL/GenBank/DDBJ databases">
        <title>Comparative genomics reveals the genomic features of Rhizophagus irregularis, R. cerebriforme, R. diaphanum and Gigaspora rosea, and their symbiotic lifestyle signature.</title>
        <authorList>
            <person name="Morin E."/>
            <person name="San Clemente H."/>
            <person name="Chen E.C.H."/>
            <person name="De La Providencia I."/>
            <person name="Hainaut M."/>
            <person name="Kuo A."/>
            <person name="Kohler A."/>
            <person name="Murat C."/>
            <person name="Tang N."/>
            <person name="Roy S."/>
            <person name="Loubradou J."/>
            <person name="Henrissat B."/>
            <person name="Grigoriev I.V."/>
            <person name="Corradi N."/>
            <person name="Roux C."/>
            <person name="Martin F.M."/>
        </authorList>
    </citation>
    <scope>NUCLEOTIDE SEQUENCE [LARGE SCALE GENOMIC DNA]</scope>
    <source>
        <strain evidence="3 4">DAOM 194757</strain>
    </source>
</reference>
<comment type="caution">
    <text evidence="3">The sequence shown here is derived from an EMBL/GenBank/DDBJ whole genome shotgun (WGS) entry which is preliminary data.</text>
</comment>
<protein>
    <submittedName>
        <fullName evidence="3">Uncharacterized protein</fullName>
    </submittedName>
</protein>
<evidence type="ECO:0000256" key="1">
    <source>
        <dbReference type="SAM" id="MobiDB-lite"/>
    </source>
</evidence>
<keyword evidence="4" id="KW-1185">Reference proteome</keyword>
<feature type="compositionally biased region" description="Basic and acidic residues" evidence="1">
    <location>
        <begin position="62"/>
        <end position="77"/>
    </location>
</feature>
<feature type="compositionally biased region" description="Basic and acidic residues" evidence="1">
    <location>
        <begin position="31"/>
        <end position="48"/>
    </location>
</feature>
<feature type="non-terminal residue" evidence="3">
    <location>
        <position position="1"/>
    </location>
</feature>
<evidence type="ECO:0000313" key="4">
    <source>
        <dbReference type="Proteomes" id="UP000266673"/>
    </source>
</evidence>
<sequence>FNNATVSLILLAASTLAVPVPSDLNLQQEDAEIKNKDGSQAKLHEQEAAHGSSDAGHANLHLKQDSYKEQHDKKKEGNNQVKTNHVNENGKSDEKNAKHNSNEVNAKEIILKLIKRKIKMLKRM</sequence>